<accession>K0TAB7</accession>
<evidence type="ECO:0000256" key="7">
    <source>
        <dbReference type="SAM" id="SignalP"/>
    </source>
</evidence>
<dbReference type="InterPro" id="IPR011701">
    <property type="entry name" value="MFS"/>
</dbReference>
<evidence type="ECO:0008006" key="10">
    <source>
        <dbReference type="Google" id="ProtNLM"/>
    </source>
</evidence>
<evidence type="ECO:0000256" key="6">
    <source>
        <dbReference type="SAM" id="Phobius"/>
    </source>
</evidence>
<proteinExistence type="predicted"/>
<dbReference type="SUPFAM" id="SSF103473">
    <property type="entry name" value="MFS general substrate transporter"/>
    <property type="match status" value="1"/>
</dbReference>
<dbReference type="OMA" id="FPIGVEM"/>
<gene>
    <name evidence="8" type="ORF">THAOC_11493</name>
</gene>
<evidence type="ECO:0000256" key="5">
    <source>
        <dbReference type="SAM" id="MobiDB-lite"/>
    </source>
</evidence>
<reference evidence="8 9" key="1">
    <citation type="journal article" date="2012" name="Genome Biol.">
        <title>Genome and low-iron response of an oceanic diatom adapted to chronic iron limitation.</title>
        <authorList>
            <person name="Lommer M."/>
            <person name="Specht M."/>
            <person name="Roy A.S."/>
            <person name="Kraemer L."/>
            <person name="Andreson R."/>
            <person name="Gutowska M.A."/>
            <person name="Wolf J."/>
            <person name="Bergner S.V."/>
            <person name="Schilhabel M.B."/>
            <person name="Klostermeier U.C."/>
            <person name="Beiko R.G."/>
            <person name="Rosenstiel P."/>
            <person name="Hippler M."/>
            <person name="Laroche J."/>
        </authorList>
    </citation>
    <scope>NUCLEOTIDE SEQUENCE [LARGE SCALE GENOMIC DNA]</scope>
    <source>
        <strain evidence="8 9">CCMP1005</strain>
    </source>
</reference>
<dbReference type="AlphaFoldDB" id="K0TAB7"/>
<feature type="transmembrane region" description="Helical" evidence="6">
    <location>
        <begin position="108"/>
        <end position="127"/>
    </location>
</feature>
<feature type="transmembrane region" description="Helical" evidence="6">
    <location>
        <begin position="320"/>
        <end position="339"/>
    </location>
</feature>
<feature type="transmembrane region" description="Helical" evidence="6">
    <location>
        <begin position="471"/>
        <end position="490"/>
    </location>
</feature>
<feature type="transmembrane region" description="Helical" evidence="6">
    <location>
        <begin position="552"/>
        <end position="569"/>
    </location>
</feature>
<dbReference type="GO" id="GO:0016020">
    <property type="term" value="C:membrane"/>
    <property type="evidence" value="ECO:0007669"/>
    <property type="project" value="UniProtKB-SubCell"/>
</dbReference>
<feature type="chain" id="PRO_5005686880" description="Major facilitator superfamily (MFS) profile domain-containing protein" evidence="7">
    <location>
        <begin position="21"/>
        <end position="606"/>
    </location>
</feature>
<dbReference type="eggNOG" id="KOG2563">
    <property type="taxonomic scope" value="Eukaryota"/>
</dbReference>
<evidence type="ECO:0000256" key="1">
    <source>
        <dbReference type="ARBA" id="ARBA00004141"/>
    </source>
</evidence>
<dbReference type="Pfam" id="PF07690">
    <property type="entry name" value="MFS_1"/>
    <property type="match status" value="1"/>
</dbReference>
<evidence type="ECO:0000256" key="3">
    <source>
        <dbReference type="ARBA" id="ARBA00022989"/>
    </source>
</evidence>
<feature type="transmembrane region" description="Helical" evidence="6">
    <location>
        <begin position="251"/>
        <end position="268"/>
    </location>
</feature>
<dbReference type="Gene3D" id="1.20.1250.20">
    <property type="entry name" value="MFS general substrate transporter like domains"/>
    <property type="match status" value="1"/>
</dbReference>
<dbReference type="InterPro" id="IPR049680">
    <property type="entry name" value="FLVCR1-2_SLC49-like"/>
</dbReference>
<dbReference type="PANTHER" id="PTHR10924">
    <property type="entry name" value="MAJOR FACILITATOR SUPERFAMILY PROTEIN-RELATED"/>
    <property type="match status" value="1"/>
</dbReference>
<evidence type="ECO:0000313" key="8">
    <source>
        <dbReference type="EMBL" id="EJK67467.1"/>
    </source>
</evidence>
<feature type="signal peptide" evidence="7">
    <location>
        <begin position="1"/>
        <end position="20"/>
    </location>
</feature>
<dbReference type="PANTHER" id="PTHR10924:SF6">
    <property type="entry name" value="SOLUTE CARRIER FAMILY 49 MEMBER A3"/>
    <property type="match status" value="1"/>
</dbReference>
<protein>
    <recommendedName>
        <fullName evidence="10">Major facilitator superfamily (MFS) profile domain-containing protein</fullName>
    </recommendedName>
</protein>
<keyword evidence="2 6" id="KW-0812">Transmembrane</keyword>
<comment type="subcellular location">
    <subcellularLocation>
        <location evidence="1">Membrane</location>
        <topology evidence="1">Multi-pass membrane protein</topology>
    </subcellularLocation>
</comment>
<dbReference type="OrthoDB" id="422206at2759"/>
<comment type="caution">
    <text evidence="8">The sequence shown here is derived from an EMBL/GenBank/DDBJ whole genome shotgun (WGS) entry which is preliminary data.</text>
</comment>
<dbReference type="InterPro" id="IPR036259">
    <property type="entry name" value="MFS_trans_sf"/>
</dbReference>
<dbReference type="GO" id="GO:0022857">
    <property type="term" value="F:transmembrane transporter activity"/>
    <property type="evidence" value="ECO:0007669"/>
    <property type="project" value="InterPro"/>
</dbReference>
<feature type="transmembrane region" description="Helical" evidence="6">
    <location>
        <begin position="288"/>
        <end position="308"/>
    </location>
</feature>
<evidence type="ECO:0000256" key="2">
    <source>
        <dbReference type="ARBA" id="ARBA00022692"/>
    </source>
</evidence>
<dbReference type="EMBL" id="AGNL01013048">
    <property type="protein sequence ID" value="EJK67467.1"/>
    <property type="molecule type" value="Genomic_DNA"/>
</dbReference>
<feature type="transmembrane region" description="Helical" evidence="6">
    <location>
        <begin position="441"/>
        <end position="459"/>
    </location>
</feature>
<name>K0TAB7_THAOC</name>
<feature type="transmembrane region" description="Helical" evidence="6">
    <location>
        <begin position="377"/>
        <end position="399"/>
    </location>
</feature>
<keyword evidence="4 6" id="KW-0472">Membrane</keyword>
<keyword evidence="9" id="KW-1185">Reference proteome</keyword>
<feature type="region of interest" description="Disordered" evidence="5">
    <location>
        <begin position="582"/>
        <end position="606"/>
    </location>
</feature>
<sequence>MLRQVTSLFIIVLVAHQVCGFRTSYRLNDQYTRLNVGHSPAVLAERRRAACSTRLSLADRPRLGRPNVPRAIEKQKQLQLSLFKRAEDSGEKQLCKEPRVYPQRWTQLFYLSFLALLSDWICFSVAASPDSFEHAYPGASAANLIDIFLFTNVASCFLVTDAVSRFGLDLSIKGAAGMMTLGCLLRSGLPDLSWLDSVGLNLGTSIANAADNILPDGAGEGLVEMIPDAVVDMVDPSTLTEASRTAGLEPYPLLVLGTVLVGFAQPYFQCTPPMLSATWFASNERATATATALNFNQIGIAVAFLVGGSMAKNEMGIHNYFDLISILCVLVTAGTFLQFEEKPPSPPSYSEIEKIVNNEKEPPFLESVKKLFATNGFGIPLAAFICSISITNIVGTFIDDVMRKGGITDQLHIDLAGAGFELAILLGGIVIGGYVDRTKQYKIVTLACLLATMFFVIPLGLTDHMLGDKPVLLVLSLFGLGLACGPIQPINAELAVDVTYPSDETAVESVQQVGGNLVSALMVPVAEWALNTQDYEFFKSIRPLDFDVRGDVLLLFTVAAVTIVYYNTFDSPLRRTMADNENEEANEADSIQIGDTGSLPRELVNR</sequence>
<keyword evidence="7" id="KW-0732">Signal</keyword>
<feature type="transmembrane region" description="Helical" evidence="6">
    <location>
        <begin position="411"/>
        <end position="435"/>
    </location>
</feature>
<evidence type="ECO:0000313" key="9">
    <source>
        <dbReference type="Proteomes" id="UP000266841"/>
    </source>
</evidence>
<dbReference type="Proteomes" id="UP000266841">
    <property type="component" value="Unassembled WGS sequence"/>
</dbReference>
<keyword evidence="3 6" id="KW-1133">Transmembrane helix</keyword>
<organism evidence="8 9">
    <name type="scientific">Thalassiosira oceanica</name>
    <name type="common">Marine diatom</name>
    <dbReference type="NCBI Taxonomy" id="159749"/>
    <lineage>
        <taxon>Eukaryota</taxon>
        <taxon>Sar</taxon>
        <taxon>Stramenopiles</taxon>
        <taxon>Ochrophyta</taxon>
        <taxon>Bacillariophyta</taxon>
        <taxon>Coscinodiscophyceae</taxon>
        <taxon>Thalassiosirophycidae</taxon>
        <taxon>Thalassiosirales</taxon>
        <taxon>Thalassiosiraceae</taxon>
        <taxon>Thalassiosira</taxon>
    </lineage>
</organism>
<evidence type="ECO:0000256" key="4">
    <source>
        <dbReference type="ARBA" id="ARBA00023136"/>
    </source>
</evidence>